<evidence type="ECO:0000313" key="2">
    <source>
        <dbReference type="EMBL" id="MBW0512129.1"/>
    </source>
</evidence>
<dbReference type="Proteomes" id="UP000765509">
    <property type="component" value="Unassembled WGS sequence"/>
</dbReference>
<sequence length="110" mass="12549">MEEFFKNITQLLEKVALVGIVIETPGSIEESLTASSIVSNLSTTYSYTKEILQSQQPLDIPQVIEYIRRRQIDSSESVVIKQEHAFVAQNTHHSNNNKKQNKKEDISLIF</sequence>
<organism evidence="2 3">
    <name type="scientific">Austropuccinia psidii MF-1</name>
    <dbReference type="NCBI Taxonomy" id="1389203"/>
    <lineage>
        <taxon>Eukaryota</taxon>
        <taxon>Fungi</taxon>
        <taxon>Dikarya</taxon>
        <taxon>Basidiomycota</taxon>
        <taxon>Pucciniomycotina</taxon>
        <taxon>Pucciniomycetes</taxon>
        <taxon>Pucciniales</taxon>
        <taxon>Sphaerophragmiaceae</taxon>
        <taxon>Austropuccinia</taxon>
    </lineage>
</organism>
<name>A0A9Q3DZK3_9BASI</name>
<dbReference type="AlphaFoldDB" id="A0A9Q3DZK3"/>
<evidence type="ECO:0000313" key="3">
    <source>
        <dbReference type="Proteomes" id="UP000765509"/>
    </source>
</evidence>
<dbReference type="EMBL" id="AVOT02022607">
    <property type="protein sequence ID" value="MBW0512129.1"/>
    <property type="molecule type" value="Genomic_DNA"/>
</dbReference>
<feature type="region of interest" description="Disordered" evidence="1">
    <location>
        <begin position="89"/>
        <end position="110"/>
    </location>
</feature>
<keyword evidence="3" id="KW-1185">Reference proteome</keyword>
<comment type="caution">
    <text evidence="2">The sequence shown here is derived from an EMBL/GenBank/DDBJ whole genome shotgun (WGS) entry which is preliminary data.</text>
</comment>
<protein>
    <submittedName>
        <fullName evidence="2">Uncharacterized protein</fullName>
    </submittedName>
</protein>
<gene>
    <name evidence="2" type="ORF">O181_051844</name>
</gene>
<reference evidence="2" key="1">
    <citation type="submission" date="2021-03" db="EMBL/GenBank/DDBJ databases">
        <title>Draft genome sequence of rust myrtle Austropuccinia psidii MF-1, a brazilian biotype.</title>
        <authorList>
            <person name="Quecine M.C."/>
            <person name="Pachon D.M.R."/>
            <person name="Bonatelli M.L."/>
            <person name="Correr F.H."/>
            <person name="Franceschini L.M."/>
            <person name="Leite T.F."/>
            <person name="Margarido G.R.A."/>
            <person name="Almeida C.A."/>
            <person name="Ferrarezi J.A."/>
            <person name="Labate C.A."/>
        </authorList>
    </citation>
    <scope>NUCLEOTIDE SEQUENCE</scope>
    <source>
        <strain evidence="2">MF-1</strain>
    </source>
</reference>
<accession>A0A9Q3DZK3</accession>
<evidence type="ECO:0000256" key="1">
    <source>
        <dbReference type="SAM" id="MobiDB-lite"/>
    </source>
</evidence>
<proteinExistence type="predicted"/>
<dbReference type="OrthoDB" id="2517503at2759"/>